<dbReference type="Gene3D" id="3.40.50.300">
    <property type="entry name" value="P-loop containing nucleotide triphosphate hydrolases"/>
    <property type="match status" value="1"/>
</dbReference>
<reference evidence="1" key="1">
    <citation type="submission" date="2023-04" db="EMBL/GenBank/DDBJ databases">
        <title>Complete genome sequence of Temperatibacter marinus.</title>
        <authorList>
            <person name="Rong J.-C."/>
            <person name="Yi M.-L."/>
            <person name="Zhao Q."/>
        </authorList>
    </citation>
    <scope>NUCLEOTIDE SEQUENCE</scope>
    <source>
        <strain evidence="1">NBRC 110045</strain>
    </source>
</reference>
<keyword evidence="1" id="KW-0808">Transferase</keyword>
<proteinExistence type="predicted"/>
<gene>
    <name evidence="1" type="ORF">QGN29_07475</name>
</gene>
<organism evidence="1 2">
    <name type="scientific">Temperatibacter marinus</name>
    <dbReference type="NCBI Taxonomy" id="1456591"/>
    <lineage>
        <taxon>Bacteria</taxon>
        <taxon>Pseudomonadati</taxon>
        <taxon>Pseudomonadota</taxon>
        <taxon>Alphaproteobacteria</taxon>
        <taxon>Kordiimonadales</taxon>
        <taxon>Temperatibacteraceae</taxon>
        <taxon>Temperatibacter</taxon>
    </lineage>
</organism>
<dbReference type="RefSeq" id="WP_310797224.1">
    <property type="nucleotide sequence ID" value="NZ_CP123872.1"/>
</dbReference>
<dbReference type="Pfam" id="PF13469">
    <property type="entry name" value="Sulfotransfer_3"/>
    <property type="match status" value="1"/>
</dbReference>
<sequence length="274" mass="31301">MDQTLHFISGLPRSGSTLLAALLRQNPRFHASISSPVAALMNGMLEQIGAGSEFYRFFDQDKRRALCEALFKAYYAEHQGETVIFDTNRSWTARMHQLEMLWGEFKMIVCVRNPAWIVDSFETLYRNHPLDYSRVYSGKTRGNIYSRAESLMAHSGVIGSAWAALKEAYYGPLSDRLLLVDYELLAKHPEKCLSLVYDFLEESPFKHDVNKVAFEDAVFDRDVGVEGLHSVRGKVELQTRATLLPPDVFKTYSEMAFWHDTKGTRANLISHKSY</sequence>
<name>A0AA52EAR4_9PROT</name>
<evidence type="ECO:0000313" key="1">
    <source>
        <dbReference type="EMBL" id="WND01396.1"/>
    </source>
</evidence>
<keyword evidence="2" id="KW-1185">Reference proteome</keyword>
<dbReference type="KEGG" id="tmk:QGN29_07475"/>
<accession>A0AA52EAR4</accession>
<dbReference type="Proteomes" id="UP001268683">
    <property type="component" value="Chromosome"/>
</dbReference>
<protein>
    <submittedName>
        <fullName evidence="1">Sulfotransferase</fullName>
        <ecNumber evidence="1">2.8.2.-</ecNumber>
    </submittedName>
</protein>
<dbReference type="SUPFAM" id="SSF52540">
    <property type="entry name" value="P-loop containing nucleoside triphosphate hydrolases"/>
    <property type="match status" value="1"/>
</dbReference>
<dbReference type="GO" id="GO:0016740">
    <property type="term" value="F:transferase activity"/>
    <property type="evidence" value="ECO:0007669"/>
    <property type="project" value="UniProtKB-KW"/>
</dbReference>
<dbReference type="AlphaFoldDB" id="A0AA52EAR4"/>
<dbReference type="EMBL" id="CP123872">
    <property type="protein sequence ID" value="WND01396.1"/>
    <property type="molecule type" value="Genomic_DNA"/>
</dbReference>
<dbReference type="EC" id="2.8.2.-" evidence="1"/>
<dbReference type="InterPro" id="IPR027417">
    <property type="entry name" value="P-loop_NTPase"/>
</dbReference>
<evidence type="ECO:0000313" key="2">
    <source>
        <dbReference type="Proteomes" id="UP001268683"/>
    </source>
</evidence>